<dbReference type="Gene3D" id="3.40.50.150">
    <property type="entry name" value="Vaccinia Virus protein VP39"/>
    <property type="match status" value="1"/>
</dbReference>
<dbReference type="InterPro" id="IPR013216">
    <property type="entry name" value="Methyltransf_11"/>
</dbReference>
<dbReference type="RefSeq" id="WP_188887408.1">
    <property type="nucleotide sequence ID" value="NZ_BMHY01000001.1"/>
</dbReference>
<evidence type="ECO:0000259" key="1">
    <source>
        <dbReference type="Pfam" id="PF08241"/>
    </source>
</evidence>
<keyword evidence="3" id="KW-1185">Reference proteome</keyword>
<dbReference type="SUPFAM" id="SSF53335">
    <property type="entry name" value="S-adenosyl-L-methionine-dependent methyltransferases"/>
    <property type="match status" value="1"/>
</dbReference>
<name>A0A917LSZ6_9BACL</name>
<evidence type="ECO:0000313" key="3">
    <source>
        <dbReference type="Proteomes" id="UP000600247"/>
    </source>
</evidence>
<organism evidence="2 3">
    <name type="scientific">Paenibacillus radicis</name>
    <name type="common">ex Gao et al. 2016</name>
    <dbReference type="NCBI Taxonomy" id="1737354"/>
    <lineage>
        <taxon>Bacteria</taxon>
        <taxon>Bacillati</taxon>
        <taxon>Bacillota</taxon>
        <taxon>Bacilli</taxon>
        <taxon>Bacillales</taxon>
        <taxon>Paenibacillaceae</taxon>
        <taxon>Paenibacillus</taxon>
    </lineage>
</organism>
<dbReference type="Proteomes" id="UP000600247">
    <property type="component" value="Unassembled WGS sequence"/>
</dbReference>
<dbReference type="Pfam" id="PF08241">
    <property type="entry name" value="Methyltransf_11"/>
    <property type="match status" value="1"/>
</dbReference>
<keyword evidence="2" id="KW-0489">Methyltransferase</keyword>
<comment type="caution">
    <text evidence="2">The sequence shown here is derived from an EMBL/GenBank/DDBJ whole genome shotgun (WGS) entry which is preliminary data.</text>
</comment>
<reference evidence="2 3" key="1">
    <citation type="journal article" date="2014" name="Int. J. Syst. Evol. Microbiol.">
        <title>Complete genome sequence of Corynebacterium casei LMG S-19264T (=DSM 44701T), isolated from a smear-ripened cheese.</title>
        <authorList>
            <consortium name="US DOE Joint Genome Institute (JGI-PGF)"/>
            <person name="Walter F."/>
            <person name="Albersmeier A."/>
            <person name="Kalinowski J."/>
            <person name="Ruckert C."/>
        </authorList>
    </citation>
    <scope>NUCLEOTIDE SEQUENCE [LARGE SCALE GENOMIC DNA]</scope>
    <source>
        <strain evidence="2 3">CGMCC 1.15286</strain>
    </source>
</reference>
<dbReference type="GO" id="GO:0008757">
    <property type="term" value="F:S-adenosylmethionine-dependent methyltransferase activity"/>
    <property type="evidence" value="ECO:0007669"/>
    <property type="project" value="InterPro"/>
</dbReference>
<protein>
    <submittedName>
        <fullName evidence="2">SAM-dependent methyltransferase</fullName>
    </submittedName>
</protein>
<proteinExistence type="predicted"/>
<accession>A0A917LSZ6</accession>
<gene>
    <name evidence="2" type="ORF">GCM10010918_05680</name>
</gene>
<feature type="domain" description="Methyltransferase type 11" evidence="1">
    <location>
        <begin position="127"/>
        <end position="182"/>
    </location>
</feature>
<sequence length="235" mass="26412">MKQHYEQIGVAMTCRGYDEYVRMFDLKEDDLQAGKVLDVASGGSSFTAEARRRGIEAFAVDPRYQQPSTEQWIAEALEEISVSTAKLAKLESSFDWSYYGSLERHRAGREASLELFASHLRTEEGKSCYFAGALPELPFASGSFSLVTCSHFLFLYAEQFGFEFHKQSILELMRVCRPGGQVRIYPLLSLKWDRFDALNELMAAIEGAGGKADRLPSQLPFMPGSTEYLRITITG</sequence>
<dbReference type="EMBL" id="BMHY01000001">
    <property type="protein sequence ID" value="GGG55633.1"/>
    <property type="molecule type" value="Genomic_DNA"/>
</dbReference>
<dbReference type="GO" id="GO:0032259">
    <property type="term" value="P:methylation"/>
    <property type="evidence" value="ECO:0007669"/>
    <property type="project" value="UniProtKB-KW"/>
</dbReference>
<dbReference type="InterPro" id="IPR029063">
    <property type="entry name" value="SAM-dependent_MTases_sf"/>
</dbReference>
<dbReference type="AlphaFoldDB" id="A0A917LSZ6"/>
<keyword evidence="2" id="KW-0808">Transferase</keyword>
<evidence type="ECO:0000313" key="2">
    <source>
        <dbReference type="EMBL" id="GGG55633.1"/>
    </source>
</evidence>